<dbReference type="EMBL" id="VBSX01000007">
    <property type="protein sequence ID" value="TLQ20137.1"/>
    <property type="molecule type" value="Genomic_DNA"/>
</dbReference>
<sequence length="214" mass="24575">MLANKLNVLMAERQLNIKDVVQGTGLSRNTISNLINSSDKGGINLRTINKLCMFFNVTPADFFEYFPYEATYQVDTFDTKGADVTDFLLNTKIEHNGAYFQTEDLFYFDTTESPIYLGDEGAKDTHVITLGEYNETHITSEIDDHFYSLSPIMFQRAITQNVVNVLEQFIINHLDSLFGIQNKEDFDKAKLIFVLSWKVVKQQYSSETNKFLDL</sequence>
<dbReference type="RefSeq" id="WP_138467354.1">
    <property type="nucleotide sequence ID" value="NZ_VBSX01000007.1"/>
</dbReference>
<evidence type="ECO:0000313" key="2">
    <source>
        <dbReference type="EMBL" id="TLQ20137.1"/>
    </source>
</evidence>
<dbReference type="AlphaFoldDB" id="A0A5R9CYF0"/>
<dbReference type="Proteomes" id="UP000305100">
    <property type="component" value="Unassembled WGS sequence"/>
</dbReference>
<dbReference type="PROSITE" id="PS50943">
    <property type="entry name" value="HTH_CROC1"/>
    <property type="match status" value="1"/>
</dbReference>
<dbReference type="Pfam" id="PF13443">
    <property type="entry name" value="HTH_26"/>
    <property type="match status" value="1"/>
</dbReference>
<reference evidence="2 3" key="1">
    <citation type="submission" date="2019-05" db="EMBL/GenBank/DDBJ databases">
        <title>The metagenome of a microbial culture collection derived from dairy environment covers the genomic content of the human microbiome.</title>
        <authorList>
            <person name="Roder T."/>
            <person name="Wuthrich D."/>
            <person name="Sattari Z."/>
            <person name="Von Ah U."/>
            <person name="Bar C."/>
            <person name="Ronchi F."/>
            <person name="Macpherson A.J."/>
            <person name="Ganal-Vonarburg S.C."/>
            <person name="Bruggmann R."/>
            <person name="Vergeres G."/>
        </authorList>
    </citation>
    <scope>NUCLEOTIDE SEQUENCE [LARGE SCALE GENOMIC DNA]</scope>
    <source>
        <strain evidence="2 3">FAM 1079</strain>
    </source>
</reference>
<comment type="caution">
    <text evidence="2">The sequence shown here is derived from an EMBL/GenBank/DDBJ whole genome shotgun (WGS) entry which is preliminary data.</text>
</comment>
<dbReference type="SMART" id="SM00530">
    <property type="entry name" value="HTH_XRE"/>
    <property type="match status" value="1"/>
</dbReference>
<dbReference type="OrthoDB" id="2899891at2"/>
<organism evidence="2 3">
    <name type="scientific">Lentilactobacillus parafarraginis</name>
    <dbReference type="NCBI Taxonomy" id="390842"/>
    <lineage>
        <taxon>Bacteria</taxon>
        <taxon>Bacillati</taxon>
        <taxon>Bacillota</taxon>
        <taxon>Bacilli</taxon>
        <taxon>Lactobacillales</taxon>
        <taxon>Lactobacillaceae</taxon>
        <taxon>Lentilactobacillus</taxon>
    </lineage>
</organism>
<protein>
    <submittedName>
        <fullName evidence="2">Helix-turn-helix transcriptional regulator</fullName>
    </submittedName>
</protein>
<dbReference type="SUPFAM" id="SSF47413">
    <property type="entry name" value="lambda repressor-like DNA-binding domains"/>
    <property type="match status" value="1"/>
</dbReference>
<feature type="domain" description="HTH cro/C1-type" evidence="1">
    <location>
        <begin position="6"/>
        <end position="62"/>
    </location>
</feature>
<accession>A0A5R9CYF0</accession>
<gene>
    <name evidence="2" type="ORF">FEZ41_04535</name>
</gene>
<dbReference type="InterPro" id="IPR010982">
    <property type="entry name" value="Lambda_DNA-bd_dom_sf"/>
</dbReference>
<evidence type="ECO:0000259" key="1">
    <source>
        <dbReference type="PROSITE" id="PS50943"/>
    </source>
</evidence>
<evidence type="ECO:0000313" key="3">
    <source>
        <dbReference type="Proteomes" id="UP000305100"/>
    </source>
</evidence>
<name>A0A5R9CYF0_9LACO</name>
<dbReference type="CDD" id="cd00093">
    <property type="entry name" value="HTH_XRE"/>
    <property type="match status" value="1"/>
</dbReference>
<dbReference type="GO" id="GO:0003677">
    <property type="term" value="F:DNA binding"/>
    <property type="evidence" value="ECO:0007669"/>
    <property type="project" value="InterPro"/>
</dbReference>
<dbReference type="InterPro" id="IPR001387">
    <property type="entry name" value="Cro/C1-type_HTH"/>
</dbReference>
<proteinExistence type="predicted"/>
<dbReference type="Gene3D" id="1.10.260.40">
    <property type="entry name" value="lambda repressor-like DNA-binding domains"/>
    <property type="match status" value="1"/>
</dbReference>